<protein>
    <recommendedName>
        <fullName evidence="3">SnoaL-like domain-containing protein</fullName>
    </recommendedName>
</protein>
<accession>A0ABV9KNQ7</accession>
<organism evidence="1 2">
    <name type="scientific">Seohaeicola nanhaiensis</name>
    <dbReference type="NCBI Taxonomy" id="1387282"/>
    <lineage>
        <taxon>Bacteria</taxon>
        <taxon>Pseudomonadati</taxon>
        <taxon>Pseudomonadota</taxon>
        <taxon>Alphaproteobacteria</taxon>
        <taxon>Rhodobacterales</taxon>
        <taxon>Roseobacteraceae</taxon>
        <taxon>Seohaeicola</taxon>
    </lineage>
</organism>
<name>A0ABV9KNQ7_9RHOB</name>
<dbReference type="RefSeq" id="WP_380721544.1">
    <property type="nucleotide sequence ID" value="NZ_JBHSGI010000033.1"/>
</dbReference>
<dbReference type="Proteomes" id="UP001595973">
    <property type="component" value="Unassembled WGS sequence"/>
</dbReference>
<comment type="caution">
    <text evidence="1">The sequence shown here is derived from an EMBL/GenBank/DDBJ whole genome shotgun (WGS) entry which is preliminary data.</text>
</comment>
<keyword evidence="2" id="KW-1185">Reference proteome</keyword>
<dbReference type="EMBL" id="JBHSGI010000033">
    <property type="protein sequence ID" value="MFC4671251.1"/>
    <property type="molecule type" value="Genomic_DNA"/>
</dbReference>
<evidence type="ECO:0008006" key="3">
    <source>
        <dbReference type="Google" id="ProtNLM"/>
    </source>
</evidence>
<evidence type="ECO:0000313" key="1">
    <source>
        <dbReference type="EMBL" id="MFC4671251.1"/>
    </source>
</evidence>
<sequence length="153" mass="17371">MANFQSFIDKIIDAIRRDDLESYLPLIDLPYLINTAAGSHFFVRQSELVDNFHLFRMGFFKMGFVDASAKVVSSTMLGESLASFIFETQPVREDGQPVDPYLTCMTVRKVRGRWCAISATASVGMYDWHERMKLTEKGVYTVAPPVHPDFAPH</sequence>
<reference evidence="2" key="1">
    <citation type="journal article" date="2019" name="Int. J. Syst. Evol. Microbiol.">
        <title>The Global Catalogue of Microorganisms (GCM) 10K type strain sequencing project: providing services to taxonomists for standard genome sequencing and annotation.</title>
        <authorList>
            <consortium name="The Broad Institute Genomics Platform"/>
            <consortium name="The Broad Institute Genome Sequencing Center for Infectious Disease"/>
            <person name="Wu L."/>
            <person name="Ma J."/>
        </authorList>
    </citation>
    <scope>NUCLEOTIDE SEQUENCE [LARGE SCALE GENOMIC DNA]</scope>
    <source>
        <strain evidence="2">CGMCC 4.7283</strain>
    </source>
</reference>
<gene>
    <name evidence="1" type="ORF">ACFO5X_22055</name>
</gene>
<evidence type="ECO:0000313" key="2">
    <source>
        <dbReference type="Proteomes" id="UP001595973"/>
    </source>
</evidence>
<proteinExistence type="predicted"/>